<evidence type="ECO:0008006" key="2">
    <source>
        <dbReference type="Google" id="ProtNLM"/>
    </source>
</evidence>
<organism evidence="1">
    <name type="scientific">uncultured bacterium</name>
    <name type="common">gcode 4</name>
    <dbReference type="NCBI Taxonomy" id="1234023"/>
    <lineage>
        <taxon>Bacteria</taxon>
        <taxon>environmental samples</taxon>
    </lineage>
</organism>
<protein>
    <recommendedName>
        <fullName evidence="2">Chromosomal replication initiator protein DnaA domain-containing protein</fullName>
    </recommendedName>
</protein>
<gene>
    <name evidence="1" type="ORF">ACD_49C00029G0040</name>
</gene>
<accession>K2AY13</accession>
<comment type="caution">
    <text evidence="1">The sequence shown here is derived from an EMBL/GenBank/DDBJ whole genome shotgun (WGS) entry which is preliminary data.</text>
</comment>
<evidence type="ECO:0000313" key="1">
    <source>
        <dbReference type="EMBL" id="EKD66612.1"/>
    </source>
</evidence>
<proteinExistence type="predicted"/>
<name>K2AY13_9BACT</name>
<dbReference type="AlphaFoldDB" id="K2AY13"/>
<dbReference type="EMBL" id="AMFJ01021615">
    <property type="protein sequence ID" value="EKD66612.1"/>
    <property type="molecule type" value="Genomic_DNA"/>
</dbReference>
<reference evidence="1" key="1">
    <citation type="journal article" date="2012" name="Science">
        <title>Fermentation, hydrogen, and sulfur metabolism in multiple uncultivated bacterial phyla.</title>
        <authorList>
            <person name="Wrighton K.C."/>
            <person name="Thomas B.C."/>
            <person name="Sharon I."/>
            <person name="Miller C.S."/>
            <person name="Castelle C.J."/>
            <person name="VerBerkmoes N.C."/>
            <person name="Wilkins M.J."/>
            <person name="Hettich R.L."/>
            <person name="Lipton M.S."/>
            <person name="Williams K.H."/>
            <person name="Long P.E."/>
            <person name="Banfield J.F."/>
        </authorList>
    </citation>
    <scope>NUCLEOTIDE SEQUENCE [LARGE SCALE GENOMIC DNA]</scope>
</reference>
<sequence>MINKPTGNSLNTSLFDDFDTIEDGEVNESLVRAKTILKKLTELVIEHNGHLWEPLIVWLEGSPWAWKSHLIDMAEKILNSNWIKTISSKTKKNLFPQHQFEYERADIIFSDDLFYWANSLQEASKDWDKWAYDLKGLPDFLFHLYDTKKIWIVSSNFPIDEILKLIAKWDTIWRLRDRIDHLLASVQPLKLERKQSYRKKLASGWTKLTGLFSKAVNEALWDKTILN</sequence>